<evidence type="ECO:0000256" key="5">
    <source>
        <dbReference type="ARBA" id="ARBA00022989"/>
    </source>
</evidence>
<reference evidence="9 10" key="1">
    <citation type="submission" date="2016-10" db="EMBL/GenBank/DDBJ databases">
        <authorList>
            <person name="de Groot N.N."/>
        </authorList>
    </citation>
    <scope>NUCLEOTIDE SEQUENCE [LARGE SCALE GENOMIC DNA]</scope>
    <source>
        <strain evidence="10">EB21,IBRC-M 10013,KCTC 4048</strain>
    </source>
</reference>
<keyword evidence="3" id="KW-1003">Cell membrane</keyword>
<evidence type="ECO:0000256" key="3">
    <source>
        <dbReference type="ARBA" id="ARBA00022475"/>
    </source>
</evidence>
<dbReference type="InterPro" id="IPR035906">
    <property type="entry name" value="MetI-like_sf"/>
</dbReference>
<comment type="subcellular location">
    <subcellularLocation>
        <location evidence="1 7">Cell membrane</location>
        <topology evidence="1 7">Multi-pass membrane protein</topology>
    </subcellularLocation>
</comment>
<feature type="transmembrane region" description="Helical" evidence="7">
    <location>
        <begin position="174"/>
        <end position="193"/>
    </location>
</feature>
<dbReference type="Pfam" id="PF00528">
    <property type="entry name" value="BPD_transp_1"/>
    <property type="match status" value="1"/>
</dbReference>
<evidence type="ECO:0000313" key="9">
    <source>
        <dbReference type="EMBL" id="SDM32206.1"/>
    </source>
</evidence>
<keyword evidence="5 7" id="KW-1133">Transmembrane helix</keyword>
<dbReference type="RefSeq" id="WP_089731008.1">
    <property type="nucleotide sequence ID" value="NZ_FNIA01000001.1"/>
</dbReference>
<dbReference type="Gene3D" id="1.10.3720.10">
    <property type="entry name" value="MetI-like"/>
    <property type="match status" value="1"/>
</dbReference>
<evidence type="ECO:0000313" key="10">
    <source>
        <dbReference type="Proteomes" id="UP000199370"/>
    </source>
</evidence>
<feature type="domain" description="ABC transmembrane type-1" evidence="8">
    <location>
        <begin position="104"/>
        <end position="300"/>
    </location>
</feature>
<evidence type="ECO:0000256" key="2">
    <source>
        <dbReference type="ARBA" id="ARBA00022448"/>
    </source>
</evidence>
<evidence type="ECO:0000256" key="4">
    <source>
        <dbReference type="ARBA" id="ARBA00022692"/>
    </source>
</evidence>
<keyword evidence="4 7" id="KW-0812">Transmembrane</keyword>
<keyword evidence="6 7" id="KW-0472">Membrane</keyword>
<evidence type="ECO:0000259" key="8">
    <source>
        <dbReference type="PROSITE" id="PS50928"/>
    </source>
</evidence>
<evidence type="ECO:0000256" key="1">
    <source>
        <dbReference type="ARBA" id="ARBA00004651"/>
    </source>
</evidence>
<evidence type="ECO:0000256" key="6">
    <source>
        <dbReference type="ARBA" id="ARBA00023136"/>
    </source>
</evidence>
<dbReference type="Proteomes" id="UP000199370">
    <property type="component" value="Unassembled WGS sequence"/>
</dbReference>
<proteinExistence type="inferred from homology"/>
<dbReference type="SUPFAM" id="SSF161098">
    <property type="entry name" value="MetI-like"/>
    <property type="match status" value="1"/>
</dbReference>
<keyword evidence="10" id="KW-1185">Reference proteome</keyword>
<dbReference type="PANTHER" id="PTHR30465">
    <property type="entry name" value="INNER MEMBRANE ABC TRANSPORTER"/>
    <property type="match status" value="1"/>
</dbReference>
<dbReference type="InterPro" id="IPR000515">
    <property type="entry name" value="MetI-like"/>
</dbReference>
<dbReference type="PANTHER" id="PTHR30465:SF0">
    <property type="entry name" value="OLIGOPEPTIDE TRANSPORT SYSTEM PERMEASE PROTEIN APPB"/>
    <property type="match status" value="1"/>
</dbReference>
<protein>
    <submittedName>
        <fullName evidence="9">Peptide/nickel transport system permease protein</fullName>
    </submittedName>
</protein>
<sequence>MRRDALHPTDPWRYLAARLAVAATSLCAAVGLSVGALWFGPLDTIGGLPAIPLARVRNELGITASIGEQYVRTVQRVLSFDFGQSWVVGPGFPAPVRPLVVEAAPYTLLVAVGTLCLVTVVAVPVGLVVGHLDGRLGDGLEEFATVGRAVPTFLLAAVGFAVVWSGTATATSKLLAVAVLAAAPALVGSRIRTVARAVRRARRDGHVDAARAKGLSRRTVFWRHLAPVALLAHLRQVADDVAYVAGAVVVVEMVVPVAPNVEKTGLGYLFYQAIVQSDLPLVATLVGLFATGVVAVRLLGDLVLALVDPRVGPRAGRR</sequence>
<feature type="transmembrane region" description="Helical" evidence="7">
    <location>
        <begin position="241"/>
        <end position="261"/>
    </location>
</feature>
<dbReference type="PROSITE" id="PS50928">
    <property type="entry name" value="ABC_TM1"/>
    <property type="match status" value="1"/>
</dbReference>
<name>A0A1G9S9S4_9EURY</name>
<accession>A0A1G9S9S4</accession>
<gene>
    <name evidence="9" type="ORF">SAMN05192554_10135</name>
</gene>
<evidence type="ECO:0000256" key="7">
    <source>
        <dbReference type="RuleBase" id="RU363032"/>
    </source>
</evidence>
<comment type="similarity">
    <text evidence="7">Belongs to the binding-protein-dependent transport system permease family.</text>
</comment>
<dbReference type="GO" id="GO:0055085">
    <property type="term" value="P:transmembrane transport"/>
    <property type="evidence" value="ECO:0007669"/>
    <property type="project" value="InterPro"/>
</dbReference>
<feature type="transmembrane region" description="Helical" evidence="7">
    <location>
        <begin position="12"/>
        <end position="39"/>
    </location>
</feature>
<feature type="transmembrane region" description="Helical" evidence="7">
    <location>
        <begin position="281"/>
        <end position="307"/>
    </location>
</feature>
<dbReference type="GO" id="GO:0005886">
    <property type="term" value="C:plasma membrane"/>
    <property type="evidence" value="ECO:0007669"/>
    <property type="project" value="UniProtKB-SubCell"/>
</dbReference>
<feature type="transmembrane region" description="Helical" evidence="7">
    <location>
        <begin position="106"/>
        <end position="129"/>
    </location>
</feature>
<feature type="transmembrane region" description="Helical" evidence="7">
    <location>
        <begin position="149"/>
        <end position="168"/>
    </location>
</feature>
<keyword evidence="2 7" id="KW-0813">Transport</keyword>
<dbReference type="STRING" id="996166.SAMN05192554_10135"/>
<dbReference type="EMBL" id="FNIA01000001">
    <property type="protein sequence ID" value="SDM32206.1"/>
    <property type="molecule type" value="Genomic_DNA"/>
</dbReference>
<organism evidence="9 10">
    <name type="scientific">Haloarchaeobius iranensis</name>
    <dbReference type="NCBI Taxonomy" id="996166"/>
    <lineage>
        <taxon>Archaea</taxon>
        <taxon>Methanobacteriati</taxon>
        <taxon>Methanobacteriota</taxon>
        <taxon>Stenosarchaea group</taxon>
        <taxon>Halobacteria</taxon>
        <taxon>Halobacteriales</taxon>
        <taxon>Halorubellaceae</taxon>
        <taxon>Haloarchaeobius</taxon>
    </lineage>
</organism>
<dbReference type="AlphaFoldDB" id="A0A1G9S9S4"/>